<dbReference type="PANTHER" id="PTHR28577">
    <property type="entry name" value="CENTROMERE PROTEIN P"/>
    <property type="match status" value="1"/>
</dbReference>
<evidence type="ECO:0000313" key="2">
    <source>
        <dbReference type="Proteomes" id="UP000472261"/>
    </source>
</evidence>
<dbReference type="AlphaFoldDB" id="A0A669PVG8"/>
<dbReference type="InterPro" id="IPR027801">
    <property type="entry name" value="CENP-P"/>
</dbReference>
<dbReference type="GO" id="GO:0034080">
    <property type="term" value="P:CENP-A containing chromatin assembly"/>
    <property type="evidence" value="ECO:0007669"/>
    <property type="project" value="InterPro"/>
</dbReference>
<dbReference type="GO" id="GO:0005634">
    <property type="term" value="C:nucleus"/>
    <property type="evidence" value="ECO:0007669"/>
    <property type="project" value="TreeGrafter"/>
</dbReference>
<accession>A0A669PVG8</accession>
<evidence type="ECO:0008006" key="3">
    <source>
        <dbReference type="Google" id="ProtNLM"/>
    </source>
</evidence>
<organism evidence="1 2">
    <name type="scientific">Phasianus colchicus</name>
    <name type="common">Common pheasant</name>
    <dbReference type="NCBI Taxonomy" id="9054"/>
    <lineage>
        <taxon>Eukaryota</taxon>
        <taxon>Metazoa</taxon>
        <taxon>Chordata</taxon>
        <taxon>Craniata</taxon>
        <taxon>Vertebrata</taxon>
        <taxon>Euteleostomi</taxon>
        <taxon>Archelosauria</taxon>
        <taxon>Archosauria</taxon>
        <taxon>Dinosauria</taxon>
        <taxon>Saurischia</taxon>
        <taxon>Theropoda</taxon>
        <taxon>Coelurosauria</taxon>
        <taxon>Aves</taxon>
        <taxon>Neognathae</taxon>
        <taxon>Galloanserae</taxon>
        <taxon>Galliformes</taxon>
        <taxon>Phasianidae</taxon>
        <taxon>Phasianinae</taxon>
        <taxon>Phasianus</taxon>
    </lineage>
</organism>
<name>A0A669PVG8_PHACC</name>
<dbReference type="Pfam" id="PF13096">
    <property type="entry name" value="CENP-P"/>
    <property type="match status" value="1"/>
</dbReference>
<dbReference type="Ensembl" id="ENSPCLT00000015359.1">
    <property type="protein sequence ID" value="ENSPCLP00000011440.1"/>
    <property type="gene ID" value="ENSPCLG00000009446.1"/>
</dbReference>
<keyword evidence="2" id="KW-1185">Reference proteome</keyword>
<protein>
    <recommendedName>
        <fullName evidence="3">Centromere protein P</fullName>
    </recommendedName>
</protein>
<dbReference type="Proteomes" id="UP000472261">
    <property type="component" value="Unplaced"/>
</dbReference>
<reference evidence="1" key="1">
    <citation type="submission" date="2025-08" db="UniProtKB">
        <authorList>
            <consortium name="Ensembl"/>
        </authorList>
    </citation>
    <scope>IDENTIFICATION</scope>
</reference>
<dbReference type="PANTHER" id="PTHR28577:SF1">
    <property type="entry name" value="CENTROMERE PROTEIN P"/>
    <property type="match status" value="1"/>
</dbReference>
<proteinExistence type="predicted"/>
<sequence>MASGCSRGGVLRNSQLPGFELMIVWKMHINEEGTTTPVLDLLPKVPEQVSEQKKAAIDNAPTCFRSMLLLFGIETAIENLIQAFNLEK</sequence>
<dbReference type="GO" id="GO:0000775">
    <property type="term" value="C:chromosome, centromeric region"/>
    <property type="evidence" value="ECO:0007669"/>
    <property type="project" value="InterPro"/>
</dbReference>
<dbReference type="OMA" id="VWTVHID"/>
<reference evidence="1" key="2">
    <citation type="submission" date="2025-09" db="UniProtKB">
        <authorList>
            <consortium name="Ensembl"/>
        </authorList>
    </citation>
    <scope>IDENTIFICATION</scope>
</reference>
<evidence type="ECO:0000313" key="1">
    <source>
        <dbReference type="Ensembl" id="ENSPCLP00000011440.1"/>
    </source>
</evidence>